<sequence length="366" mass="39292">MLPLPPVYAGLIYRALGVHAPAAELVLAGSAIALVMAGYALFYRAFGLMGMPRPWRIAALAALCLVPLNMQLEIETFRIWEGGLSVAVAALFLWGLLTLERRAEVGWGAIIAMALLAALLFFISPPLGLAGYLGALLLLIGRLPLRRWAGAAGIAVAALALLIAPWAWRNQQVMGEALPLRSNAGLELALGNHPAAAGPGDPRAVFKARLDEIHPFESDSAFAAMQAAGGEIAYARGLGTTAKDWITSHPADFARLCGRHLRDFFFPPAWLWNVYSGASRGTMVKVVINALLSAAALTGALVAGIAAWRRYRFAILMLVVPTLPYVIVQPVLRYRYIIYALSVFFAADLASRLQRRRGSAAADGVR</sequence>
<keyword evidence="1" id="KW-0472">Membrane</keyword>
<feature type="transmembrane region" description="Helical" evidence="1">
    <location>
        <begin position="286"/>
        <end position="304"/>
    </location>
</feature>
<evidence type="ECO:0000313" key="2">
    <source>
        <dbReference type="EMBL" id="MQT18640.1"/>
    </source>
</evidence>
<dbReference type="OrthoDB" id="7538213at2"/>
<evidence type="ECO:0008006" key="4">
    <source>
        <dbReference type="Google" id="ProtNLM"/>
    </source>
</evidence>
<feature type="transmembrane region" description="Helical" evidence="1">
    <location>
        <begin position="20"/>
        <end position="42"/>
    </location>
</feature>
<organism evidence="2 3">
    <name type="scientific">Sandarakinorhabdus fusca</name>
    <dbReference type="NCBI Taxonomy" id="1439888"/>
    <lineage>
        <taxon>Bacteria</taxon>
        <taxon>Pseudomonadati</taxon>
        <taxon>Pseudomonadota</taxon>
        <taxon>Alphaproteobacteria</taxon>
        <taxon>Sphingomonadales</taxon>
        <taxon>Sphingosinicellaceae</taxon>
        <taxon>Sandarakinorhabdus</taxon>
    </lineage>
</organism>
<gene>
    <name evidence="2" type="ORF">F3168_15410</name>
</gene>
<evidence type="ECO:0000256" key="1">
    <source>
        <dbReference type="SAM" id="Phobius"/>
    </source>
</evidence>
<feature type="transmembrane region" description="Helical" evidence="1">
    <location>
        <begin position="152"/>
        <end position="168"/>
    </location>
</feature>
<name>A0A7C9KJY4_9SPHN</name>
<evidence type="ECO:0000313" key="3">
    <source>
        <dbReference type="Proteomes" id="UP000481327"/>
    </source>
</evidence>
<dbReference type="AlphaFoldDB" id="A0A7C9KJY4"/>
<accession>A0A7C9KJY4</accession>
<proteinExistence type="predicted"/>
<feature type="transmembrane region" description="Helical" evidence="1">
    <location>
        <begin position="105"/>
        <end position="123"/>
    </location>
</feature>
<reference evidence="2 3" key="1">
    <citation type="submission" date="2019-09" db="EMBL/GenBank/DDBJ databases">
        <title>Polymorphobacter sp. isolated from a lake in China.</title>
        <authorList>
            <person name="Liu Z."/>
        </authorList>
    </citation>
    <scope>NUCLEOTIDE SEQUENCE [LARGE SCALE GENOMIC DNA]</scope>
    <source>
        <strain evidence="2 3">D40P</strain>
    </source>
</reference>
<keyword evidence="3" id="KW-1185">Reference proteome</keyword>
<keyword evidence="1" id="KW-0812">Transmembrane</keyword>
<comment type="caution">
    <text evidence="2">The sequence shown here is derived from an EMBL/GenBank/DDBJ whole genome shotgun (WGS) entry which is preliminary data.</text>
</comment>
<keyword evidence="1" id="KW-1133">Transmembrane helix</keyword>
<dbReference type="Proteomes" id="UP000481327">
    <property type="component" value="Unassembled WGS sequence"/>
</dbReference>
<dbReference type="EMBL" id="WIOL01000009">
    <property type="protein sequence ID" value="MQT18640.1"/>
    <property type="molecule type" value="Genomic_DNA"/>
</dbReference>
<feature type="transmembrane region" description="Helical" evidence="1">
    <location>
        <begin position="54"/>
        <end position="72"/>
    </location>
</feature>
<feature type="transmembrane region" description="Helical" evidence="1">
    <location>
        <begin position="78"/>
        <end position="98"/>
    </location>
</feature>
<feature type="transmembrane region" description="Helical" evidence="1">
    <location>
        <begin position="311"/>
        <end position="328"/>
    </location>
</feature>
<protein>
    <recommendedName>
        <fullName evidence="4">Glycosyltransferase RgtA/B/C/D-like domain-containing protein</fullName>
    </recommendedName>
</protein>